<proteinExistence type="predicted"/>
<evidence type="ECO:0000313" key="4">
    <source>
        <dbReference type="EMBL" id="MBN8252587.1"/>
    </source>
</evidence>
<feature type="domain" description="Response regulatory" evidence="3">
    <location>
        <begin position="1"/>
        <end position="106"/>
    </location>
</feature>
<dbReference type="InterPro" id="IPR011006">
    <property type="entry name" value="CheY-like_superfamily"/>
</dbReference>
<protein>
    <submittedName>
        <fullName evidence="4">Response regulator</fullName>
    </submittedName>
</protein>
<evidence type="ECO:0000256" key="1">
    <source>
        <dbReference type="ARBA" id="ARBA00022553"/>
    </source>
</evidence>
<gene>
    <name evidence="4" type="ORF">JF537_13490</name>
</gene>
<reference evidence="4" key="1">
    <citation type="submission" date="2020-12" db="EMBL/GenBank/DDBJ databases">
        <title>PHA producing bacteria isolated from mangrove.</title>
        <authorList>
            <person name="Zheng W."/>
            <person name="Yu S."/>
            <person name="Huang Y."/>
        </authorList>
    </citation>
    <scope>NUCLEOTIDE SEQUENCE</scope>
    <source>
        <strain evidence="4">GN22-4</strain>
    </source>
</reference>
<comment type="caution">
    <text evidence="4">The sequence shown here is derived from an EMBL/GenBank/DDBJ whole genome shotgun (WGS) entry which is preliminary data.</text>
</comment>
<dbReference type="Pfam" id="PF00072">
    <property type="entry name" value="Response_reg"/>
    <property type="match status" value="1"/>
</dbReference>
<dbReference type="GO" id="GO:0000160">
    <property type="term" value="P:phosphorelay signal transduction system"/>
    <property type="evidence" value="ECO:0007669"/>
    <property type="project" value="InterPro"/>
</dbReference>
<dbReference type="InterPro" id="IPR001789">
    <property type="entry name" value="Sig_transdc_resp-reg_receiver"/>
</dbReference>
<dbReference type="Proteomes" id="UP000664578">
    <property type="component" value="Unassembled WGS sequence"/>
</dbReference>
<dbReference type="AlphaFoldDB" id="A0A8I1SM87"/>
<accession>A0A8I1SM87</accession>
<evidence type="ECO:0000259" key="3">
    <source>
        <dbReference type="PROSITE" id="PS50110"/>
    </source>
</evidence>
<keyword evidence="1 2" id="KW-0597">Phosphoprotein</keyword>
<dbReference type="PANTHER" id="PTHR44591">
    <property type="entry name" value="STRESS RESPONSE REGULATOR PROTEIN 1"/>
    <property type="match status" value="1"/>
</dbReference>
<dbReference type="Gene3D" id="3.40.50.2300">
    <property type="match status" value="1"/>
</dbReference>
<evidence type="ECO:0000256" key="2">
    <source>
        <dbReference type="PROSITE-ProRule" id="PRU00169"/>
    </source>
</evidence>
<dbReference type="InterPro" id="IPR050595">
    <property type="entry name" value="Bact_response_regulator"/>
</dbReference>
<dbReference type="PROSITE" id="PS50110">
    <property type="entry name" value="RESPONSE_REGULATORY"/>
    <property type="match status" value="1"/>
</dbReference>
<feature type="modified residue" description="4-aspartylphosphate" evidence="2">
    <location>
        <position position="39"/>
    </location>
</feature>
<dbReference type="SUPFAM" id="SSF52172">
    <property type="entry name" value="CheY-like"/>
    <property type="match status" value="1"/>
</dbReference>
<dbReference type="SMART" id="SM00448">
    <property type="entry name" value="REC"/>
    <property type="match status" value="1"/>
</dbReference>
<evidence type="ECO:0000313" key="5">
    <source>
        <dbReference type="Proteomes" id="UP000664578"/>
    </source>
</evidence>
<sequence>MQCLKTGKPVENVELFVAKNGRHGIEAAGKIQPQVILLDMNLPDIPGEEVVRVIKSQDQLKDIPVMAVTANALQDDIEKAVNMGLEDYITKPIHFETFLHKLARILNGKK</sequence>
<organism evidence="4 5">
    <name type="scientific">Priestia flexa</name>
    <dbReference type="NCBI Taxonomy" id="86664"/>
    <lineage>
        <taxon>Bacteria</taxon>
        <taxon>Bacillati</taxon>
        <taxon>Bacillota</taxon>
        <taxon>Bacilli</taxon>
        <taxon>Bacillales</taxon>
        <taxon>Bacillaceae</taxon>
        <taxon>Priestia</taxon>
    </lineage>
</organism>
<name>A0A8I1SM87_9BACI</name>
<dbReference type="PANTHER" id="PTHR44591:SF3">
    <property type="entry name" value="RESPONSE REGULATORY DOMAIN-CONTAINING PROTEIN"/>
    <property type="match status" value="1"/>
</dbReference>
<dbReference type="EMBL" id="JAEMWV010000006">
    <property type="protein sequence ID" value="MBN8252587.1"/>
    <property type="molecule type" value="Genomic_DNA"/>
</dbReference>
<dbReference type="RefSeq" id="WP_206782798.1">
    <property type="nucleotide sequence ID" value="NZ_JAEMWV010000006.1"/>
</dbReference>